<dbReference type="PANTHER" id="PTHR33908:SF11">
    <property type="entry name" value="MEMBRANE PROTEIN"/>
    <property type="match status" value="1"/>
</dbReference>
<dbReference type="PANTHER" id="PTHR33908">
    <property type="entry name" value="MANNOSYLTRANSFERASE YKCB-RELATED"/>
    <property type="match status" value="1"/>
</dbReference>
<sequence>MKLKLFLIFLLALSLRWLFLPKAAITFGYDQARDAYIAGEIINGDLKILGPSVSGVPGLYHGVLYYYLIAPAYLFGHGNPVYAAYLMSFLNALGVFITYGLVYILTNKKDPALISALIFAFSFEATQYANWLSNPSMAVWFVPLIYIGLYLWITKKQKWGAVLTGLGLGMSVQSNVSLAYHLAPVFLWLFICKKRIKIKEVICFFITLFIAVSPMLLVEIKFGLKGIRGLFYLFTSQDVTTSQKALGDFFVIYLNQLGKIFAYTLFPLNLVFGGLIGLAILILVLNKWIKGRDLLSWEPFLSSYILAHIIALPFGGSSTPHITAGMVVGVSAFIGIFLWESFRNKTKILIYILSFIFIANSVKIVQENLHGQTNFAIQKDLILSKELEVVDYTYFDANGKSFSFNNLTSPLFVNTLWSYLYNWYGKGKYGYVPSYTGRDQIGQPGDNLVRGTGDTNVHFYIIEPLDGIPRQYLGLGNGEENTTSDLVVQKEFGNILVQKRILRR</sequence>
<dbReference type="Proteomes" id="UP000179221">
    <property type="component" value="Unassembled WGS sequence"/>
</dbReference>
<keyword evidence="4" id="KW-0808">Transferase</keyword>
<feature type="transmembrane region" description="Helical" evidence="8">
    <location>
        <begin position="52"/>
        <end position="75"/>
    </location>
</feature>
<evidence type="ECO:0000256" key="8">
    <source>
        <dbReference type="SAM" id="Phobius"/>
    </source>
</evidence>
<evidence type="ECO:0000256" key="5">
    <source>
        <dbReference type="ARBA" id="ARBA00022692"/>
    </source>
</evidence>
<dbReference type="GO" id="GO:0009103">
    <property type="term" value="P:lipopolysaccharide biosynthetic process"/>
    <property type="evidence" value="ECO:0007669"/>
    <property type="project" value="UniProtKB-ARBA"/>
</dbReference>
<accession>A0A1F7YJX2</accession>
<feature type="transmembrane region" description="Helical" evidence="8">
    <location>
        <begin position="137"/>
        <end position="153"/>
    </location>
</feature>
<feature type="transmembrane region" description="Helical" evidence="8">
    <location>
        <begin position="322"/>
        <end position="339"/>
    </location>
</feature>
<evidence type="ECO:0000256" key="7">
    <source>
        <dbReference type="ARBA" id="ARBA00023136"/>
    </source>
</evidence>
<evidence type="ECO:0000256" key="4">
    <source>
        <dbReference type="ARBA" id="ARBA00022679"/>
    </source>
</evidence>
<keyword evidence="6 8" id="KW-1133">Transmembrane helix</keyword>
<proteinExistence type="predicted"/>
<feature type="transmembrane region" description="Helical" evidence="8">
    <location>
        <begin position="82"/>
        <end position="106"/>
    </location>
</feature>
<reference evidence="9 10" key="1">
    <citation type="journal article" date="2016" name="Nat. Commun.">
        <title>Thousands of microbial genomes shed light on interconnected biogeochemical processes in an aquifer system.</title>
        <authorList>
            <person name="Anantharaman K."/>
            <person name="Brown C.T."/>
            <person name="Hug L.A."/>
            <person name="Sharon I."/>
            <person name="Castelle C.J."/>
            <person name="Probst A.J."/>
            <person name="Thomas B.C."/>
            <person name="Singh A."/>
            <person name="Wilkins M.J."/>
            <person name="Karaoz U."/>
            <person name="Brodie E.L."/>
            <person name="Williams K.H."/>
            <person name="Hubbard S.S."/>
            <person name="Banfield J.F."/>
        </authorList>
    </citation>
    <scope>NUCLEOTIDE SEQUENCE [LARGE SCALE GENOMIC DNA]</scope>
</reference>
<feature type="transmembrane region" description="Helical" evidence="8">
    <location>
        <begin position="297"/>
        <end position="316"/>
    </location>
</feature>
<name>A0A1F7YJX2_9BACT</name>
<dbReference type="GO" id="GO:0005886">
    <property type="term" value="C:plasma membrane"/>
    <property type="evidence" value="ECO:0007669"/>
    <property type="project" value="UniProtKB-SubCell"/>
</dbReference>
<dbReference type="GO" id="GO:0016763">
    <property type="term" value="F:pentosyltransferase activity"/>
    <property type="evidence" value="ECO:0007669"/>
    <property type="project" value="TreeGrafter"/>
</dbReference>
<evidence type="ECO:0008006" key="11">
    <source>
        <dbReference type="Google" id="ProtNLM"/>
    </source>
</evidence>
<evidence type="ECO:0000313" key="10">
    <source>
        <dbReference type="Proteomes" id="UP000179221"/>
    </source>
</evidence>
<evidence type="ECO:0000256" key="1">
    <source>
        <dbReference type="ARBA" id="ARBA00004651"/>
    </source>
</evidence>
<feature type="transmembrane region" description="Helical" evidence="8">
    <location>
        <begin position="260"/>
        <end position="285"/>
    </location>
</feature>
<dbReference type="EMBL" id="MGGL01000004">
    <property type="protein sequence ID" value="OGM27593.1"/>
    <property type="molecule type" value="Genomic_DNA"/>
</dbReference>
<feature type="transmembrane region" description="Helical" evidence="8">
    <location>
        <begin position="201"/>
        <end position="224"/>
    </location>
</feature>
<feature type="transmembrane region" description="Helical" evidence="8">
    <location>
        <begin position="159"/>
        <end position="189"/>
    </location>
</feature>
<evidence type="ECO:0000256" key="2">
    <source>
        <dbReference type="ARBA" id="ARBA00022475"/>
    </source>
</evidence>
<evidence type="ECO:0000256" key="6">
    <source>
        <dbReference type="ARBA" id="ARBA00022989"/>
    </source>
</evidence>
<organism evidence="9 10">
    <name type="scientific">Candidatus Woesebacteria bacterium RIFCSPHIGHO2_01_FULL_40_22</name>
    <dbReference type="NCBI Taxonomy" id="1802499"/>
    <lineage>
        <taxon>Bacteria</taxon>
        <taxon>Candidatus Woeseibacteriota</taxon>
    </lineage>
</organism>
<evidence type="ECO:0000256" key="3">
    <source>
        <dbReference type="ARBA" id="ARBA00022676"/>
    </source>
</evidence>
<protein>
    <recommendedName>
        <fullName evidence="11">Glycosyltransferase RgtA/B/C/D-like domain-containing protein</fullName>
    </recommendedName>
</protein>
<keyword evidence="3" id="KW-0328">Glycosyltransferase</keyword>
<comment type="subcellular location">
    <subcellularLocation>
        <location evidence="1">Cell membrane</location>
        <topology evidence="1">Multi-pass membrane protein</topology>
    </subcellularLocation>
</comment>
<dbReference type="AlphaFoldDB" id="A0A1F7YJX2"/>
<keyword evidence="7 8" id="KW-0472">Membrane</keyword>
<evidence type="ECO:0000313" key="9">
    <source>
        <dbReference type="EMBL" id="OGM27593.1"/>
    </source>
</evidence>
<dbReference type="InterPro" id="IPR050297">
    <property type="entry name" value="LipidA_mod_glycosyltrf_83"/>
</dbReference>
<keyword evidence="5 8" id="KW-0812">Transmembrane</keyword>
<gene>
    <name evidence="9" type="ORF">A2628_02280</name>
</gene>
<keyword evidence="2" id="KW-1003">Cell membrane</keyword>
<comment type="caution">
    <text evidence="9">The sequence shown here is derived from an EMBL/GenBank/DDBJ whole genome shotgun (WGS) entry which is preliminary data.</text>
</comment>